<keyword evidence="1" id="KW-0472">Membrane</keyword>
<sequence>MAIGSSIALALQKIKERKIYLFTWFLYPVIMPAVLHGGFMGKFVAVKSLMRL</sequence>
<evidence type="ECO:0000313" key="2">
    <source>
        <dbReference type="EMBL" id="ACD83635.1"/>
    </source>
</evidence>
<dbReference type="KEGG" id="min:Minf_1581"/>
<evidence type="ECO:0000313" key="3">
    <source>
        <dbReference type="Proteomes" id="UP000009149"/>
    </source>
</evidence>
<gene>
    <name evidence="2" type="ordered locus">Minf_1581</name>
</gene>
<protein>
    <submittedName>
        <fullName evidence="2">Uncharacterized protein</fullName>
    </submittedName>
</protein>
<feature type="transmembrane region" description="Helical" evidence="1">
    <location>
        <begin position="21"/>
        <end position="45"/>
    </location>
</feature>
<dbReference type="STRING" id="481448.Minf_1581"/>
<proteinExistence type="predicted"/>
<dbReference type="EMBL" id="CP000975">
    <property type="protein sequence ID" value="ACD83635.1"/>
    <property type="molecule type" value="Genomic_DNA"/>
</dbReference>
<keyword evidence="1" id="KW-0812">Transmembrane</keyword>
<dbReference type="HOGENOM" id="CLU_3081690_0_0_0"/>
<reference evidence="2 3" key="1">
    <citation type="journal article" date="2008" name="Biol. Direct">
        <title>Complete genome sequence of the extremely acidophilic methanotroph isolate V4, Methylacidiphilum infernorum, a representative of the bacterial phylum Verrucomicrobia.</title>
        <authorList>
            <person name="Hou S."/>
            <person name="Makarova K.S."/>
            <person name="Saw J.H."/>
            <person name="Senin P."/>
            <person name="Ly B.V."/>
            <person name="Zhou Z."/>
            <person name="Ren Y."/>
            <person name="Wang J."/>
            <person name="Galperin M.Y."/>
            <person name="Omelchenko M.V."/>
            <person name="Wolf Y.I."/>
            <person name="Yutin N."/>
            <person name="Koonin E.V."/>
            <person name="Stott M.B."/>
            <person name="Mountain B.W."/>
            <person name="Crowe M.A."/>
            <person name="Smirnova A.V."/>
            <person name="Dunfield P.F."/>
            <person name="Feng L."/>
            <person name="Wang L."/>
            <person name="Alam M."/>
        </authorList>
    </citation>
    <scope>NUCLEOTIDE SEQUENCE [LARGE SCALE GENOMIC DNA]</scope>
    <source>
        <strain evidence="3">Isolate V4</strain>
    </source>
</reference>
<dbReference type="AlphaFoldDB" id="B3DWD2"/>
<name>B3DWD2_METI4</name>
<keyword evidence="1" id="KW-1133">Transmembrane helix</keyword>
<evidence type="ECO:0000256" key="1">
    <source>
        <dbReference type="SAM" id="Phobius"/>
    </source>
</evidence>
<dbReference type="Proteomes" id="UP000009149">
    <property type="component" value="Chromosome"/>
</dbReference>
<accession>B3DWD2</accession>
<organism evidence="2 3">
    <name type="scientific">Methylacidiphilum infernorum (isolate V4)</name>
    <name type="common">Methylokorus infernorum (strain V4)</name>
    <dbReference type="NCBI Taxonomy" id="481448"/>
    <lineage>
        <taxon>Bacteria</taxon>
        <taxon>Pseudomonadati</taxon>
        <taxon>Verrucomicrobiota</taxon>
        <taxon>Methylacidiphilae</taxon>
        <taxon>Methylacidiphilales</taxon>
        <taxon>Methylacidiphilaceae</taxon>
        <taxon>Methylacidiphilum (ex Ratnadevi et al. 2023)</taxon>
    </lineage>
</organism>